<dbReference type="GO" id="GO:0008610">
    <property type="term" value="P:lipid biosynthetic process"/>
    <property type="evidence" value="ECO:0007669"/>
    <property type="project" value="UniProtKB-ARBA"/>
</dbReference>
<evidence type="ECO:0000256" key="7">
    <source>
        <dbReference type="ARBA" id="ARBA00023136"/>
    </source>
</evidence>
<keyword evidence="5 8" id="KW-0812">Transmembrane</keyword>
<evidence type="ECO:0000256" key="2">
    <source>
        <dbReference type="ARBA" id="ARBA00022475"/>
    </source>
</evidence>
<dbReference type="PANTHER" id="PTHR33908:SF11">
    <property type="entry name" value="MEMBRANE PROTEIN"/>
    <property type="match status" value="1"/>
</dbReference>
<organism evidence="10">
    <name type="scientific">marine sediment metagenome</name>
    <dbReference type="NCBI Taxonomy" id="412755"/>
    <lineage>
        <taxon>unclassified sequences</taxon>
        <taxon>metagenomes</taxon>
        <taxon>ecological metagenomes</taxon>
    </lineage>
</organism>
<dbReference type="Pfam" id="PF13231">
    <property type="entry name" value="PMT_2"/>
    <property type="match status" value="1"/>
</dbReference>
<evidence type="ECO:0000256" key="6">
    <source>
        <dbReference type="ARBA" id="ARBA00022989"/>
    </source>
</evidence>
<dbReference type="EMBL" id="LAZR01066981">
    <property type="protein sequence ID" value="KKK52515.1"/>
    <property type="molecule type" value="Genomic_DNA"/>
</dbReference>
<evidence type="ECO:0000313" key="10">
    <source>
        <dbReference type="EMBL" id="KKK52515.1"/>
    </source>
</evidence>
<feature type="non-terminal residue" evidence="10">
    <location>
        <position position="312"/>
    </location>
</feature>
<dbReference type="InterPro" id="IPR050297">
    <property type="entry name" value="LipidA_mod_glycosyltrf_83"/>
</dbReference>
<evidence type="ECO:0000256" key="1">
    <source>
        <dbReference type="ARBA" id="ARBA00004651"/>
    </source>
</evidence>
<evidence type="ECO:0000256" key="8">
    <source>
        <dbReference type="SAM" id="Phobius"/>
    </source>
</evidence>
<dbReference type="GO" id="GO:0005886">
    <property type="term" value="C:plasma membrane"/>
    <property type="evidence" value="ECO:0007669"/>
    <property type="project" value="UniProtKB-SubCell"/>
</dbReference>
<accession>A0A0F8WVR2</accession>
<evidence type="ECO:0000256" key="4">
    <source>
        <dbReference type="ARBA" id="ARBA00022679"/>
    </source>
</evidence>
<feature type="transmembrane region" description="Helical" evidence="8">
    <location>
        <begin position="156"/>
        <end position="175"/>
    </location>
</feature>
<feature type="transmembrane region" description="Helical" evidence="8">
    <location>
        <begin position="133"/>
        <end position="150"/>
    </location>
</feature>
<dbReference type="GO" id="GO:0016763">
    <property type="term" value="F:pentosyltransferase activity"/>
    <property type="evidence" value="ECO:0007669"/>
    <property type="project" value="TreeGrafter"/>
</dbReference>
<dbReference type="AlphaFoldDB" id="A0A0F8WVR2"/>
<feature type="transmembrane region" description="Helical" evidence="8">
    <location>
        <begin position="282"/>
        <end position="299"/>
    </location>
</feature>
<keyword evidence="6 8" id="KW-1133">Transmembrane helix</keyword>
<evidence type="ECO:0000259" key="9">
    <source>
        <dbReference type="Pfam" id="PF13231"/>
    </source>
</evidence>
<keyword evidence="4" id="KW-0808">Transferase</keyword>
<keyword evidence="2" id="KW-1003">Cell membrane</keyword>
<reference evidence="10" key="1">
    <citation type="journal article" date="2015" name="Nature">
        <title>Complex archaea that bridge the gap between prokaryotes and eukaryotes.</title>
        <authorList>
            <person name="Spang A."/>
            <person name="Saw J.H."/>
            <person name="Jorgensen S.L."/>
            <person name="Zaremba-Niedzwiedzka K."/>
            <person name="Martijn J."/>
            <person name="Lind A.E."/>
            <person name="van Eijk R."/>
            <person name="Schleper C."/>
            <person name="Guy L."/>
            <person name="Ettema T.J."/>
        </authorList>
    </citation>
    <scope>NUCLEOTIDE SEQUENCE</scope>
</reference>
<keyword evidence="7 8" id="KW-0472">Membrane</keyword>
<dbReference type="InterPro" id="IPR038731">
    <property type="entry name" value="RgtA/B/C-like"/>
</dbReference>
<keyword evidence="3" id="KW-0328">Glycosyltransferase</keyword>
<feature type="transmembrane region" description="Helical" evidence="8">
    <location>
        <begin position="209"/>
        <end position="226"/>
    </location>
</feature>
<protein>
    <recommendedName>
        <fullName evidence="9">Glycosyltransferase RgtA/B/C/D-like domain-containing protein</fullName>
    </recommendedName>
</protein>
<comment type="subcellular location">
    <subcellularLocation>
        <location evidence="1">Cell membrane</location>
        <topology evidence="1">Multi-pass membrane protein</topology>
    </subcellularLocation>
</comment>
<feature type="transmembrane region" description="Helical" evidence="8">
    <location>
        <begin position="255"/>
        <end position="270"/>
    </location>
</feature>
<dbReference type="PANTHER" id="PTHR33908">
    <property type="entry name" value="MANNOSYLTRANSFERASE YKCB-RELATED"/>
    <property type="match status" value="1"/>
</dbReference>
<sequence length="312" mass="35300">MWRRLPEIWQKGDGVQYSVFVCIFALLLFGVLYHLRFIDNNSLTSWRLVFEHTSVWKIFVLAFTGVVLSFVFSNIALPGPRGLFLIAFASSIVFWREPEVVIDSSRYFTQAKHLGEYGVQFFMQHWGREISPWTDLPLVPFLYGLIFRFLGESRLLIQVFTSVMFSMTPAITAMLGRDLFEGKAGENIGSSAGALMLAIPYLYTQVPLMLVDVPSMFFLTLSIFLFNRAMQKGGTLLVILSALSIFLALLSKFSIWMMLSVLCIVFLLYLRKDPAKAAKSGLTVLFLSAILAGAFYFPYSGVIHEQLDLLVT</sequence>
<evidence type="ECO:0000256" key="3">
    <source>
        <dbReference type="ARBA" id="ARBA00022676"/>
    </source>
</evidence>
<feature type="transmembrane region" description="Helical" evidence="8">
    <location>
        <begin position="15"/>
        <end position="35"/>
    </location>
</feature>
<comment type="caution">
    <text evidence="10">The sequence shown here is derived from an EMBL/GenBank/DDBJ whole genome shotgun (WGS) entry which is preliminary data.</text>
</comment>
<feature type="transmembrane region" description="Helical" evidence="8">
    <location>
        <begin position="55"/>
        <end position="77"/>
    </location>
</feature>
<name>A0A0F8WVR2_9ZZZZ</name>
<feature type="transmembrane region" description="Helical" evidence="8">
    <location>
        <begin position="233"/>
        <end position="249"/>
    </location>
</feature>
<feature type="domain" description="Glycosyltransferase RgtA/B/C/D-like" evidence="9">
    <location>
        <begin position="137"/>
        <end position="281"/>
    </location>
</feature>
<proteinExistence type="predicted"/>
<evidence type="ECO:0000256" key="5">
    <source>
        <dbReference type="ARBA" id="ARBA00022692"/>
    </source>
</evidence>
<gene>
    <name evidence="10" type="ORF">LCGC14_3104150</name>
</gene>